<keyword evidence="5" id="KW-1185">Reference proteome</keyword>
<comment type="similarity">
    <text evidence="1 2">Belongs to the small heat shock protein (HSP20) family.</text>
</comment>
<dbReference type="Proteomes" id="UP000838308">
    <property type="component" value="Unassembled WGS sequence"/>
</dbReference>
<feature type="domain" description="SHSP" evidence="3">
    <location>
        <begin position="31"/>
        <end position="132"/>
    </location>
</feature>
<evidence type="ECO:0000313" key="5">
    <source>
        <dbReference type="Proteomes" id="UP000838308"/>
    </source>
</evidence>
<dbReference type="InterPro" id="IPR008978">
    <property type="entry name" value="HSP20-like_chaperone"/>
</dbReference>
<dbReference type="RefSeq" id="WP_248736263.1">
    <property type="nucleotide sequence ID" value="NZ_CALBWS010000022.1"/>
</dbReference>
<accession>A0ABN8KTY1</accession>
<dbReference type="Pfam" id="PF00011">
    <property type="entry name" value="HSP20"/>
    <property type="match status" value="1"/>
</dbReference>
<evidence type="ECO:0000259" key="3">
    <source>
        <dbReference type="PROSITE" id="PS01031"/>
    </source>
</evidence>
<reference evidence="4" key="1">
    <citation type="submission" date="2022-04" db="EMBL/GenBank/DDBJ databases">
        <authorList>
            <person name="Criscuolo A."/>
        </authorList>
    </citation>
    <scope>NUCLEOTIDE SEQUENCE</scope>
    <source>
        <strain evidence="4">CIP111895</strain>
    </source>
</reference>
<proteinExistence type="inferred from homology"/>
<dbReference type="EMBL" id="CALBWS010000022">
    <property type="protein sequence ID" value="CAH2716002.1"/>
    <property type="molecule type" value="Genomic_DNA"/>
</dbReference>
<dbReference type="InterPro" id="IPR002068">
    <property type="entry name" value="A-crystallin/Hsp20_dom"/>
</dbReference>
<evidence type="ECO:0000256" key="1">
    <source>
        <dbReference type="PROSITE-ProRule" id="PRU00285"/>
    </source>
</evidence>
<dbReference type="PROSITE" id="PS01031">
    <property type="entry name" value="SHSP"/>
    <property type="match status" value="1"/>
</dbReference>
<sequence>MIKKKPLQKQTFDFDLMEKWLENYFLDPLTSYYDQTQFQIDLYETEKEWIVEAILSGFEASEIKVYIEEKKLMISASKSPPSPKQQKRIRSIDFPFQIITQDISATFLNGILEVFISKTEKGLGKNRFITLP</sequence>
<protein>
    <recommendedName>
        <fullName evidence="3">SHSP domain-containing protein</fullName>
    </recommendedName>
</protein>
<name>A0ABN8KTY1_9BACI</name>
<organism evidence="4 5">
    <name type="scientific">Neobacillus rhizosphaerae</name>
    <dbReference type="NCBI Taxonomy" id="2880965"/>
    <lineage>
        <taxon>Bacteria</taxon>
        <taxon>Bacillati</taxon>
        <taxon>Bacillota</taxon>
        <taxon>Bacilli</taxon>
        <taxon>Bacillales</taxon>
        <taxon>Bacillaceae</taxon>
        <taxon>Neobacillus</taxon>
    </lineage>
</organism>
<dbReference type="CDD" id="cd06464">
    <property type="entry name" value="ACD_sHsps-like"/>
    <property type="match status" value="1"/>
</dbReference>
<evidence type="ECO:0000313" key="4">
    <source>
        <dbReference type="EMBL" id="CAH2716002.1"/>
    </source>
</evidence>
<evidence type="ECO:0000256" key="2">
    <source>
        <dbReference type="RuleBase" id="RU003616"/>
    </source>
</evidence>
<comment type="caution">
    <text evidence="4">The sequence shown here is derived from an EMBL/GenBank/DDBJ whole genome shotgun (WGS) entry which is preliminary data.</text>
</comment>
<dbReference type="Gene3D" id="2.60.40.790">
    <property type="match status" value="1"/>
</dbReference>
<dbReference type="SUPFAM" id="SSF49764">
    <property type="entry name" value="HSP20-like chaperones"/>
    <property type="match status" value="1"/>
</dbReference>
<gene>
    <name evidence="4" type="ORF">BACCIP111895_03186</name>
</gene>